<reference evidence="4 5" key="1">
    <citation type="submission" date="2018-08" db="EMBL/GenBank/DDBJ databases">
        <title>Sequencing the genomes of 1000 actinobacteria strains.</title>
        <authorList>
            <person name="Klenk H.-P."/>
        </authorList>
    </citation>
    <scope>NUCLEOTIDE SEQUENCE [LARGE SCALE GENOMIC DNA]</scope>
    <source>
        <strain evidence="4 5">DSM 22967</strain>
    </source>
</reference>
<dbReference type="Gene3D" id="3.90.550.10">
    <property type="entry name" value="Spore Coat Polysaccharide Biosynthesis Protein SpsA, Chain A"/>
    <property type="match status" value="1"/>
</dbReference>
<feature type="compositionally biased region" description="Acidic residues" evidence="2">
    <location>
        <begin position="207"/>
        <end position="222"/>
    </location>
</feature>
<proteinExistence type="predicted"/>
<keyword evidence="1" id="KW-0808">Transferase</keyword>
<dbReference type="Pfam" id="PF12804">
    <property type="entry name" value="NTP_transf_3"/>
    <property type="match status" value="1"/>
</dbReference>
<dbReference type="OrthoDB" id="4408226at2"/>
<accession>A0A3D9UQ83</accession>
<keyword evidence="5" id="KW-1185">Reference proteome</keyword>
<dbReference type="AlphaFoldDB" id="A0A3D9UQ83"/>
<comment type="caution">
    <text evidence="4">The sequence shown here is derived from an EMBL/GenBank/DDBJ whole genome shotgun (WGS) entry which is preliminary data.</text>
</comment>
<sequence>MMVEGDTELQGAAADDPYDAIVLAGGRGSRLGLVDKATLDVGDGPLLAGVLEAVAAARHVVVVGPPRDLPAHIHQVREEPVFGGPAAAVVTGLHALPTESGADGAAPWTIVLGCDLPLARQAVPLLLATRRGEGCVLADGEGHAQWVAGVYSTSALVAAAESLGDATDRPLRALLGRLSTRALAAPGRVGDDVDTWDQVSEWNDYFIDGEDADESSADDEPEERSANE</sequence>
<evidence type="ECO:0000313" key="4">
    <source>
        <dbReference type="EMBL" id="REF31622.1"/>
    </source>
</evidence>
<dbReference type="PANTHER" id="PTHR19136:SF81">
    <property type="entry name" value="MOLYBDENUM COFACTOR GUANYLYLTRANSFERASE"/>
    <property type="match status" value="1"/>
</dbReference>
<evidence type="ECO:0000256" key="2">
    <source>
        <dbReference type="SAM" id="MobiDB-lite"/>
    </source>
</evidence>
<protein>
    <submittedName>
        <fullName evidence="4">Molybdopterin-guanine dinucleotide biosynthesis protein A</fullName>
    </submittedName>
</protein>
<dbReference type="InterPro" id="IPR029044">
    <property type="entry name" value="Nucleotide-diphossugar_trans"/>
</dbReference>
<feature type="region of interest" description="Disordered" evidence="2">
    <location>
        <begin position="207"/>
        <end position="228"/>
    </location>
</feature>
<feature type="domain" description="MobA-like NTP transferase" evidence="3">
    <location>
        <begin position="20"/>
        <end position="177"/>
    </location>
</feature>
<dbReference type="GO" id="GO:0016779">
    <property type="term" value="F:nucleotidyltransferase activity"/>
    <property type="evidence" value="ECO:0007669"/>
    <property type="project" value="TreeGrafter"/>
</dbReference>
<dbReference type="Proteomes" id="UP000256253">
    <property type="component" value="Unassembled WGS sequence"/>
</dbReference>
<gene>
    <name evidence="4" type="ORF">DFJ65_2694</name>
</gene>
<dbReference type="PANTHER" id="PTHR19136">
    <property type="entry name" value="MOLYBDENUM COFACTOR GUANYLYLTRANSFERASE"/>
    <property type="match status" value="1"/>
</dbReference>
<dbReference type="SUPFAM" id="SSF53448">
    <property type="entry name" value="Nucleotide-diphospho-sugar transferases"/>
    <property type="match status" value="1"/>
</dbReference>
<evidence type="ECO:0000313" key="5">
    <source>
        <dbReference type="Proteomes" id="UP000256253"/>
    </source>
</evidence>
<evidence type="ECO:0000259" key="3">
    <source>
        <dbReference type="Pfam" id="PF12804"/>
    </source>
</evidence>
<organism evidence="4 5">
    <name type="scientific">Calidifontibacter indicus</name>
    <dbReference type="NCBI Taxonomy" id="419650"/>
    <lineage>
        <taxon>Bacteria</taxon>
        <taxon>Bacillati</taxon>
        <taxon>Actinomycetota</taxon>
        <taxon>Actinomycetes</taxon>
        <taxon>Micrococcales</taxon>
        <taxon>Dermacoccaceae</taxon>
        <taxon>Calidifontibacter</taxon>
    </lineage>
</organism>
<dbReference type="EMBL" id="QTUA01000001">
    <property type="protein sequence ID" value="REF31622.1"/>
    <property type="molecule type" value="Genomic_DNA"/>
</dbReference>
<evidence type="ECO:0000256" key="1">
    <source>
        <dbReference type="ARBA" id="ARBA00022679"/>
    </source>
</evidence>
<dbReference type="InterPro" id="IPR025877">
    <property type="entry name" value="MobA-like_NTP_Trfase"/>
</dbReference>
<dbReference type="RefSeq" id="WP_115923434.1">
    <property type="nucleotide sequence ID" value="NZ_QTUA01000001.1"/>
</dbReference>
<name>A0A3D9UQ83_9MICO</name>